<evidence type="ECO:0000256" key="1">
    <source>
        <dbReference type="SAM" id="MobiDB-lite"/>
    </source>
</evidence>
<evidence type="ECO:0000313" key="2">
    <source>
        <dbReference type="EMBL" id="KAK4089638.1"/>
    </source>
</evidence>
<dbReference type="EMBL" id="LCWV01000009">
    <property type="protein sequence ID" value="PWI70447.1"/>
    <property type="molecule type" value="Genomic_DNA"/>
</dbReference>
<name>A0A2U3E7J1_PURLI</name>
<protein>
    <submittedName>
        <fullName evidence="3">Uncharacterized protein</fullName>
    </submittedName>
</protein>
<dbReference type="Proteomes" id="UP001287286">
    <property type="component" value="Unassembled WGS sequence"/>
</dbReference>
<reference evidence="3 4" key="2">
    <citation type="journal article" date="2016" name="Front. Microbiol.">
        <title>Genome and transcriptome sequences reveal the specific parasitism of the nematophagous Purpureocillium lilacinum 36-1.</title>
        <authorList>
            <person name="Xie J."/>
            <person name="Li S."/>
            <person name="Mo C."/>
            <person name="Xiao X."/>
            <person name="Peng D."/>
            <person name="Wang G."/>
            <person name="Xiao Y."/>
        </authorList>
    </citation>
    <scope>NUCLEOTIDE SEQUENCE [LARGE SCALE GENOMIC DNA]</scope>
    <source>
        <strain evidence="3 4">36-1</strain>
    </source>
</reference>
<evidence type="ECO:0000313" key="4">
    <source>
        <dbReference type="Proteomes" id="UP000245956"/>
    </source>
</evidence>
<keyword evidence="5" id="KW-1185">Reference proteome</keyword>
<feature type="region of interest" description="Disordered" evidence="1">
    <location>
        <begin position="96"/>
        <end position="120"/>
    </location>
</feature>
<gene>
    <name evidence="3" type="ORF">PCL_12846</name>
    <name evidence="2" type="ORF">Purlil1_6207</name>
</gene>
<comment type="caution">
    <text evidence="3">The sequence shown here is derived from an EMBL/GenBank/DDBJ whole genome shotgun (WGS) entry which is preliminary data.</text>
</comment>
<evidence type="ECO:0000313" key="3">
    <source>
        <dbReference type="EMBL" id="PWI70447.1"/>
    </source>
</evidence>
<feature type="region of interest" description="Disordered" evidence="1">
    <location>
        <begin position="355"/>
        <end position="380"/>
    </location>
</feature>
<reference evidence="3" key="1">
    <citation type="submission" date="2015-05" db="EMBL/GenBank/DDBJ databases">
        <authorList>
            <person name="Wang D.B."/>
            <person name="Wang M."/>
        </authorList>
    </citation>
    <scope>NUCLEOTIDE SEQUENCE</scope>
    <source>
        <strain evidence="3">36-1</strain>
    </source>
</reference>
<reference evidence="2 5" key="4">
    <citation type="journal article" date="2024" name="Microbiol. Resour. Announc.">
        <title>Genome annotations for the ascomycete fungi Trichoderma harzianum, Trichoderma aggressivum, and Purpureocillium lilacinum.</title>
        <authorList>
            <person name="Beijen E.P.W."/>
            <person name="Ohm R.A."/>
        </authorList>
    </citation>
    <scope>NUCLEOTIDE SEQUENCE [LARGE SCALE GENOMIC DNA]</scope>
    <source>
        <strain evidence="2 5">CBS 150709</strain>
    </source>
</reference>
<accession>A0A2U3E7J1</accession>
<dbReference type="AlphaFoldDB" id="A0A2U3E7J1"/>
<reference evidence="2" key="3">
    <citation type="submission" date="2023-11" db="EMBL/GenBank/DDBJ databases">
        <authorList>
            <person name="Beijen E."/>
            <person name="Ohm R.A."/>
        </authorList>
    </citation>
    <scope>NUCLEOTIDE SEQUENCE</scope>
    <source>
        <strain evidence="2">CBS 150709</strain>
    </source>
</reference>
<dbReference type="Proteomes" id="UP000245956">
    <property type="component" value="Unassembled WGS sequence"/>
</dbReference>
<dbReference type="EMBL" id="JAWRVI010000019">
    <property type="protein sequence ID" value="KAK4089638.1"/>
    <property type="molecule type" value="Genomic_DNA"/>
</dbReference>
<sequence length="380" mass="40953">MIRKLVSERSKLVDTKPGPFLGREWREGELLGKADVLPGLLCLVAQSPCSSGEAEALVPQGSGLQRLGCRAWYGPPLEAPDGSTIPSWWSGAGPWFRSQSSSRSESNKVVDKGGRDETPPHASIVLPSAVASNCMSTEPVVHGEPHRGAKPMGQWTIIESAVAWPRAPAGPWAEAACVCTTRPSGLQSNIRTQYYVCGSLAAPEHPSFRQLRVGTSPRVAQPPLARPSGLVVMFSGQLPTAKPPTANCPTAQLPGTQASGLRSAYQHEQVHTLRAVDPTRTPLSPPVPTEPLLTTLLLHSVLVRRPFSYKIRRELRNRRPWLMSVCRHAVGAGFASMDPLTAQTTLRTIISLRLGPATGENREPRRAGHASSGIQIQSQK</sequence>
<feature type="compositionally biased region" description="Basic and acidic residues" evidence="1">
    <location>
        <begin position="105"/>
        <end position="119"/>
    </location>
</feature>
<proteinExistence type="predicted"/>
<organism evidence="3 4">
    <name type="scientific">Purpureocillium lilacinum</name>
    <name type="common">Paecilomyces lilacinus</name>
    <dbReference type="NCBI Taxonomy" id="33203"/>
    <lineage>
        <taxon>Eukaryota</taxon>
        <taxon>Fungi</taxon>
        <taxon>Dikarya</taxon>
        <taxon>Ascomycota</taxon>
        <taxon>Pezizomycotina</taxon>
        <taxon>Sordariomycetes</taxon>
        <taxon>Hypocreomycetidae</taxon>
        <taxon>Hypocreales</taxon>
        <taxon>Ophiocordycipitaceae</taxon>
        <taxon>Purpureocillium</taxon>
    </lineage>
</organism>
<evidence type="ECO:0000313" key="5">
    <source>
        <dbReference type="Proteomes" id="UP001287286"/>
    </source>
</evidence>